<comment type="caution">
    <text evidence="1">The sequence shown here is derived from an EMBL/GenBank/DDBJ whole genome shotgun (WGS) entry which is preliminary data.</text>
</comment>
<protein>
    <submittedName>
        <fullName evidence="1">Uncharacterized protein</fullName>
    </submittedName>
</protein>
<dbReference type="Proteomes" id="UP000013201">
    <property type="component" value="Unassembled WGS sequence"/>
</dbReference>
<reference evidence="1 2" key="1">
    <citation type="submission" date="2013-03" db="EMBL/GenBank/DDBJ databases">
        <authorList>
            <person name="Le V."/>
        </authorList>
    </citation>
    <scope>NUCLEOTIDE SEQUENCE [LARGE SCALE GENOMIC DNA]</scope>
    <source>
        <strain evidence="1 2">BiD32</strain>
    </source>
</reference>
<evidence type="ECO:0000313" key="2">
    <source>
        <dbReference type="Proteomes" id="UP000013201"/>
    </source>
</evidence>
<organism evidence="1 2">
    <name type="scientific">Sphingobium indicum BiD32</name>
    <dbReference type="NCBI Taxonomy" id="1301087"/>
    <lineage>
        <taxon>Bacteria</taxon>
        <taxon>Pseudomonadati</taxon>
        <taxon>Pseudomonadota</taxon>
        <taxon>Alphaproteobacteria</taxon>
        <taxon>Sphingomonadales</taxon>
        <taxon>Sphingomonadaceae</taxon>
        <taxon>Sphingobium</taxon>
    </lineage>
</organism>
<sequence>MDRSYRVASPDIAKACEVIGISCYSSRRPAFPQDVPTAPQDRAIRAPVGTSSLLAIPAQAR</sequence>
<reference evidence="2" key="2">
    <citation type="submission" date="2013-04" db="EMBL/GenBank/DDBJ databases">
        <title>Bisphenol A degrading Sphingobium sp. strain BiD32.</title>
        <authorList>
            <person name="Nielsen J.L."/>
            <person name="Zhou N.A."/>
            <person name="Kjeldal H."/>
        </authorList>
    </citation>
    <scope>NUCLEOTIDE SEQUENCE [LARGE SCALE GENOMIC DNA]</scope>
    <source>
        <strain evidence="2">BiD32</strain>
    </source>
</reference>
<name>N1MPX4_9SPHN</name>
<gene>
    <name evidence="1" type="ORF">EBBID32_36360</name>
</gene>
<keyword evidence="2" id="KW-1185">Reference proteome</keyword>
<dbReference type="EMBL" id="CAVK010000183">
    <property type="protein sequence ID" value="CCW19270.1"/>
    <property type="molecule type" value="Genomic_DNA"/>
</dbReference>
<accession>N1MPX4</accession>
<evidence type="ECO:0000313" key="1">
    <source>
        <dbReference type="EMBL" id="CCW19270.1"/>
    </source>
</evidence>
<proteinExistence type="predicted"/>
<dbReference type="AlphaFoldDB" id="N1MPX4"/>